<feature type="non-terminal residue" evidence="1">
    <location>
        <position position="1"/>
    </location>
</feature>
<sequence>RPVQRRNNLATMTPPAVVAKIKIGSFREFNPNREKFRDYAEQFEAHCSLHEISTNKQVLLFISCIGPMYSTLKKLVYPKKPKDETLENLIQHLQSHLDPAPLPNVERLRF</sequence>
<protein>
    <submittedName>
        <fullName evidence="1">Uncharacterized protein</fullName>
    </submittedName>
</protein>
<organism evidence="1">
    <name type="scientific">Lygus hesperus</name>
    <name type="common">Western plant bug</name>
    <dbReference type="NCBI Taxonomy" id="30085"/>
    <lineage>
        <taxon>Eukaryota</taxon>
        <taxon>Metazoa</taxon>
        <taxon>Ecdysozoa</taxon>
        <taxon>Arthropoda</taxon>
        <taxon>Hexapoda</taxon>
        <taxon>Insecta</taxon>
        <taxon>Pterygota</taxon>
        <taxon>Neoptera</taxon>
        <taxon>Paraneoptera</taxon>
        <taxon>Hemiptera</taxon>
        <taxon>Heteroptera</taxon>
        <taxon>Panheteroptera</taxon>
        <taxon>Cimicomorpha</taxon>
        <taxon>Miridae</taxon>
        <taxon>Mirini</taxon>
        <taxon>Lygus</taxon>
    </lineage>
</organism>
<accession>A0A0A9YFJ2</accession>
<name>A0A0A9YFJ2_LYGHE</name>
<evidence type="ECO:0000313" key="1">
    <source>
        <dbReference type="EMBL" id="JAG28270.1"/>
    </source>
</evidence>
<dbReference type="EMBL" id="GBHO01015334">
    <property type="protein sequence ID" value="JAG28270.1"/>
    <property type="molecule type" value="Transcribed_RNA"/>
</dbReference>
<reference evidence="1" key="1">
    <citation type="journal article" date="2014" name="PLoS ONE">
        <title>Transcriptome-Based Identification of ABC Transporters in the Western Tarnished Plant Bug Lygus hesperus.</title>
        <authorList>
            <person name="Hull J.J."/>
            <person name="Chaney K."/>
            <person name="Geib S.M."/>
            <person name="Fabrick J.A."/>
            <person name="Brent C.S."/>
            <person name="Walsh D."/>
            <person name="Lavine L.C."/>
        </authorList>
    </citation>
    <scope>NUCLEOTIDE SEQUENCE</scope>
</reference>
<proteinExistence type="predicted"/>
<feature type="non-terminal residue" evidence="1">
    <location>
        <position position="110"/>
    </location>
</feature>
<reference evidence="1" key="2">
    <citation type="submission" date="2014-07" db="EMBL/GenBank/DDBJ databases">
        <authorList>
            <person name="Hull J."/>
        </authorList>
    </citation>
    <scope>NUCLEOTIDE SEQUENCE</scope>
</reference>
<dbReference type="AlphaFoldDB" id="A0A0A9YFJ2"/>
<gene>
    <name evidence="1" type="ORF">CM83_103392</name>
</gene>